<dbReference type="Proteomes" id="UP000011058">
    <property type="component" value="Chromosome"/>
</dbReference>
<protein>
    <submittedName>
        <fullName evidence="9">Cell wall-associated protease</fullName>
        <ecNumber evidence="9">3.4.21.-</ecNumber>
    </submittedName>
</protein>
<dbReference type="PANTHER" id="PTHR43399">
    <property type="entry name" value="SUBTILISIN-RELATED"/>
    <property type="match status" value="1"/>
</dbReference>
<feature type="signal peptide" evidence="7">
    <location>
        <begin position="1"/>
        <end position="27"/>
    </location>
</feature>
<accession>I0KFU6</accession>
<dbReference type="RefSeq" id="WP_015334098.1">
    <property type="nucleotide sequence ID" value="NC_020054.1"/>
</dbReference>
<keyword evidence="7" id="KW-0732">Signal</keyword>
<name>I0KFU6_9BACT</name>
<evidence type="ECO:0000313" key="10">
    <source>
        <dbReference type="Proteomes" id="UP000011058"/>
    </source>
</evidence>
<evidence type="ECO:0000259" key="8">
    <source>
        <dbReference type="Pfam" id="PF00082"/>
    </source>
</evidence>
<sequence length="553" mass="60081">MRHKTYWIRPVAMAVCAGLGIATQALAQSMVVKPQGQFDQWSYKDPATDSIPGISLDKAYQLLKGRKSVPVTVGVVDSGIDIAHEDLRDVVWVNPNEKPGNNADDDKNGYVDDLNGWNFMGAKDGTTYEADQDEVTQIITLWEPKYGNADRTKLSPAQQKQYDIYQKAKARVGEADSRFAYWRYVVRDQTRYEAGIDQVIQAVKDKPFSAESIASAEVGKDSAALGARSFMSELFMAQFGTFQNMGDRLKLVYSRLKPLLEGEIDKHEKEVATAKNGRKAVGDNPDDPTERYYGSPKLVIGNSEELAMHGTHVAGIIGAKRGNNVGVDGVADNVRLMMVGVVPSGGDERDKDVANGIRYAVDNGAKVINMSFGKRFSPYKDAVDAAIRYAESKDVLLVHAAGNNAENVDSLPTYPRPQYEDGQLAKNYITVGNSTRRMDSGLPASSSNYGQTSVDLFAPGTDIDATTPHSTYQSLTGTSMAAPCVAGVAALLRSYFPKLTAVQVKEILMKSAYKPDIMVRVPGTNRMAPFSTLSISGGIVNAAEAVKLAMTVK</sequence>
<dbReference type="eggNOG" id="COG1404">
    <property type="taxonomic scope" value="Bacteria"/>
</dbReference>
<proteinExistence type="inferred from homology"/>
<dbReference type="InterPro" id="IPR023827">
    <property type="entry name" value="Peptidase_S8_Asp-AS"/>
</dbReference>
<dbReference type="PATRIC" id="fig|1166018.3.peg.1975"/>
<feature type="chain" id="PRO_5003631543" evidence="7">
    <location>
        <begin position="28"/>
        <end position="553"/>
    </location>
</feature>
<dbReference type="InterPro" id="IPR036852">
    <property type="entry name" value="Peptidase_S8/S53_dom_sf"/>
</dbReference>
<dbReference type="InterPro" id="IPR022398">
    <property type="entry name" value="Peptidase_S8_His-AS"/>
</dbReference>
<dbReference type="STRING" id="1166018.FAES_5000"/>
<feature type="active site" description="Charge relay system" evidence="5">
    <location>
        <position position="309"/>
    </location>
</feature>
<evidence type="ECO:0000313" key="9">
    <source>
        <dbReference type="EMBL" id="CCH02999.1"/>
    </source>
</evidence>
<dbReference type="PANTHER" id="PTHR43399:SF4">
    <property type="entry name" value="CELL WALL-ASSOCIATED PROTEASE"/>
    <property type="match status" value="1"/>
</dbReference>
<dbReference type="EMBL" id="HE796683">
    <property type="protein sequence ID" value="CCH02999.1"/>
    <property type="molecule type" value="Genomic_DNA"/>
</dbReference>
<dbReference type="OrthoDB" id="9798386at2"/>
<dbReference type="InterPro" id="IPR051048">
    <property type="entry name" value="Peptidase_S8/S53_subtilisin"/>
</dbReference>
<dbReference type="GO" id="GO:0006508">
    <property type="term" value="P:proteolysis"/>
    <property type="evidence" value="ECO:0007669"/>
    <property type="project" value="UniProtKB-KW"/>
</dbReference>
<dbReference type="InterPro" id="IPR015500">
    <property type="entry name" value="Peptidase_S8_subtilisin-rel"/>
</dbReference>
<dbReference type="HOGENOM" id="CLU_022359_0_0_10"/>
<evidence type="ECO:0000256" key="4">
    <source>
        <dbReference type="ARBA" id="ARBA00022825"/>
    </source>
</evidence>
<dbReference type="PRINTS" id="PR00723">
    <property type="entry name" value="SUBTILISIN"/>
</dbReference>
<feature type="domain" description="Peptidase S8/S53" evidence="8">
    <location>
        <begin position="304"/>
        <end position="512"/>
    </location>
</feature>
<evidence type="ECO:0000256" key="1">
    <source>
        <dbReference type="ARBA" id="ARBA00011073"/>
    </source>
</evidence>
<keyword evidence="2 5" id="KW-0645">Protease</keyword>
<dbReference type="SUPFAM" id="SSF52743">
    <property type="entry name" value="Subtilisin-like"/>
    <property type="match status" value="1"/>
</dbReference>
<dbReference type="EC" id="3.4.21.-" evidence="9"/>
<evidence type="ECO:0000256" key="3">
    <source>
        <dbReference type="ARBA" id="ARBA00022801"/>
    </source>
</evidence>
<dbReference type="KEGG" id="fae:FAES_5000"/>
<feature type="active site" description="Charge relay system" evidence="5">
    <location>
        <position position="77"/>
    </location>
</feature>
<feature type="active site" description="Charge relay system" evidence="5">
    <location>
        <position position="479"/>
    </location>
</feature>
<dbReference type="GO" id="GO:0004252">
    <property type="term" value="F:serine-type endopeptidase activity"/>
    <property type="evidence" value="ECO:0007669"/>
    <property type="project" value="UniProtKB-UniRule"/>
</dbReference>
<reference evidence="9 10" key="1">
    <citation type="journal article" date="2012" name="J. Bacteriol.">
        <title>Genome Sequence of Fibrella aestuarina BUZ 2T, a Filamentous Marine Bacterium.</title>
        <authorList>
            <person name="Filippini M."/>
            <person name="Qi W."/>
            <person name="Blom J."/>
            <person name="Goesmann A."/>
            <person name="Smits T.H."/>
            <person name="Bagheri H.C."/>
        </authorList>
    </citation>
    <scope>NUCLEOTIDE SEQUENCE [LARGE SCALE GENOMIC DNA]</scope>
    <source>
        <strain evidence="10">BUZ 2T</strain>
    </source>
</reference>
<dbReference type="PROSITE" id="PS51892">
    <property type="entry name" value="SUBTILASE"/>
    <property type="match status" value="1"/>
</dbReference>
<gene>
    <name evidence="9" type="ORF">FAES_5000</name>
</gene>
<dbReference type="PROSITE" id="PS00138">
    <property type="entry name" value="SUBTILASE_SER"/>
    <property type="match status" value="1"/>
</dbReference>
<dbReference type="Pfam" id="PF00082">
    <property type="entry name" value="Peptidase_S8"/>
    <property type="match status" value="1"/>
</dbReference>
<dbReference type="PROSITE" id="PS00137">
    <property type="entry name" value="SUBTILASE_HIS"/>
    <property type="match status" value="1"/>
</dbReference>
<dbReference type="PROSITE" id="PS00136">
    <property type="entry name" value="SUBTILASE_ASP"/>
    <property type="match status" value="1"/>
</dbReference>
<comment type="similarity">
    <text evidence="1 5 6">Belongs to the peptidase S8 family.</text>
</comment>
<keyword evidence="4 5" id="KW-0720">Serine protease</keyword>
<evidence type="ECO:0000256" key="5">
    <source>
        <dbReference type="PROSITE-ProRule" id="PRU01240"/>
    </source>
</evidence>
<organism evidence="9 10">
    <name type="scientific">Fibrella aestuarina BUZ 2</name>
    <dbReference type="NCBI Taxonomy" id="1166018"/>
    <lineage>
        <taxon>Bacteria</taxon>
        <taxon>Pseudomonadati</taxon>
        <taxon>Bacteroidota</taxon>
        <taxon>Cytophagia</taxon>
        <taxon>Cytophagales</taxon>
        <taxon>Spirosomataceae</taxon>
        <taxon>Fibrella</taxon>
    </lineage>
</organism>
<dbReference type="InterPro" id="IPR023828">
    <property type="entry name" value="Peptidase_S8_Ser-AS"/>
</dbReference>
<dbReference type="AlphaFoldDB" id="I0KFU6"/>
<dbReference type="InterPro" id="IPR000209">
    <property type="entry name" value="Peptidase_S8/S53_dom"/>
</dbReference>
<evidence type="ECO:0000256" key="7">
    <source>
        <dbReference type="SAM" id="SignalP"/>
    </source>
</evidence>
<evidence type="ECO:0000256" key="2">
    <source>
        <dbReference type="ARBA" id="ARBA00022670"/>
    </source>
</evidence>
<keyword evidence="10" id="KW-1185">Reference proteome</keyword>
<dbReference type="Gene3D" id="3.40.50.200">
    <property type="entry name" value="Peptidase S8/S53 domain"/>
    <property type="match status" value="2"/>
</dbReference>
<keyword evidence="3 5" id="KW-0378">Hydrolase</keyword>
<evidence type="ECO:0000256" key="6">
    <source>
        <dbReference type="RuleBase" id="RU003355"/>
    </source>
</evidence>